<name>A0A382B1E2_9ZZZZ</name>
<accession>A0A382B1E2</accession>
<dbReference type="EMBL" id="UINC01027601">
    <property type="protein sequence ID" value="SVB07122.1"/>
    <property type="molecule type" value="Genomic_DNA"/>
</dbReference>
<organism evidence="1">
    <name type="scientific">marine metagenome</name>
    <dbReference type="NCBI Taxonomy" id="408172"/>
    <lineage>
        <taxon>unclassified sequences</taxon>
        <taxon>metagenomes</taxon>
        <taxon>ecological metagenomes</taxon>
    </lineage>
</organism>
<sequence length="37" mass="4248">MKIAIFTPNFEAVYENSILLIHYCYQGFINLAALVNI</sequence>
<protein>
    <submittedName>
        <fullName evidence="1">Uncharacterized protein</fullName>
    </submittedName>
</protein>
<evidence type="ECO:0000313" key="1">
    <source>
        <dbReference type="EMBL" id="SVB07122.1"/>
    </source>
</evidence>
<reference evidence="1" key="1">
    <citation type="submission" date="2018-05" db="EMBL/GenBank/DDBJ databases">
        <authorList>
            <person name="Lanie J.A."/>
            <person name="Ng W.-L."/>
            <person name="Kazmierczak K.M."/>
            <person name="Andrzejewski T.M."/>
            <person name="Davidsen T.M."/>
            <person name="Wayne K.J."/>
            <person name="Tettelin H."/>
            <person name="Glass J.I."/>
            <person name="Rusch D."/>
            <person name="Podicherti R."/>
            <person name="Tsui H.-C.T."/>
            <person name="Winkler M.E."/>
        </authorList>
    </citation>
    <scope>NUCLEOTIDE SEQUENCE</scope>
</reference>
<gene>
    <name evidence="1" type="ORF">METZ01_LOCUS159976</name>
</gene>
<proteinExistence type="predicted"/>
<dbReference type="AlphaFoldDB" id="A0A382B1E2"/>